<proteinExistence type="predicted"/>
<organism evidence="1 2">
    <name type="scientific">Trichinella murrelli</name>
    <dbReference type="NCBI Taxonomy" id="144512"/>
    <lineage>
        <taxon>Eukaryota</taxon>
        <taxon>Metazoa</taxon>
        <taxon>Ecdysozoa</taxon>
        <taxon>Nematoda</taxon>
        <taxon>Enoplea</taxon>
        <taxon>Dorylaimia</taxon>
        <taxon>Trichinellida</taxon>
        <taxon>Trichinellidae</taxon>
        <taxon>Trichinella</taxon>
    </lineage>
</organism>
<dbReference type="EMBL" id="JYDJ01000066">
    <property type="protein sequence ID" value="KRX45956.1"/>
    <property type="molecule type" value="Genomic_DNA"/>
</dbReference>
<accession>A0A0V0U3Z6</accession>
<evidence type="ECO:0000313" key="2">
    <source>
        <dbReference type="Proteomes" id="UP000055048"/>
    </source>
</evidence>
<sequence length="67" mass="8206">MKRKNINCIEEEEEETCQKNDYVVVRMKFKWVRWKIGFNLILHEGGRECLLKCRWRGTQAFRRVKSS</sequence>
<keyword evidence="2" id="KW-1185">Reference proteome</keyword>
<evidence type="ECO:0000313" key="1">
    <source>
        <dbReference type="EMBL" id="KRX45956.1"/>
    </source>
</evidence>
<protein>
    <submittedName>
        <fullName evidence="1">Uncharacterized protein</fullName>
    </submittedName>
</protein>
<dbReference type="Proteomes" id="UP000055048">
    <property type="component" value="Unassembled WGS sequence"/>
</dbReference>
<gene>
    <name evidence="1" type="ORF">T05_14296</name>
</gene>
<name>A0A0V0U3Z6_9BILA</name>
<comment type="caution">
    <text evidence="1">The sequence shown here is derived from an EMBL/GenBank/DDBJ whole genome shotgun (WGS) entry which is preliminary data.</text>
</comment>
<reference evidence="1 2" key="1">
    <citation type="submission" date="2015-01" db="EMBL/GenBank/DDBJ databases">
        <title>Evolution of Trichinella species and genotypes.</title>
        <authorList>
            <person name="Korhonen P.K."/>
            <person name="Edoardo P."/>
            <person name="Giuseppe L.R."/>
            <person name="Gasser R.B."/>
        </authorList>
    </citation>
    <scope>NUCLEOTIDE SEQUENCE [LARGE SCALE GENOMIC DNA]</scope>
    <source>
        <strain evidence="1">ISS417</strain>
    </source>
</reference>
<dbReference type="AlphaFoldDB" id="A0A0V0U3Z6"/>